<comment type="cofactor">
    <cofactor evidence="1">
        <name>FAD</name>
        <dbReference type="ChEBI" id="CHEBI:57692"/>
    </cofactor>
</comment>
<accession>A0A6I5ZMA7</accession>
<evidence type="ECO:0000259" key="5">
    <source>
        <dbReference type="Pfam" id="PF18267"/>
    </source>
</evidence>
<dbReference type="Proteomes" id="UP000425916">
    <property type="component" value="Chromosome"/>
</dbReference>
<dbReference type="PANTHER" id="PTHR43429">
    <property type="entry name" value="PYRIDINE NUCLEOTIDE-DISULFIDE OXIDOREDUCTASE DOMAIN-CONTAINING"/>
    <property type="match status" value="1"/>
</dbReference>
<dbReference type="OrthoDB" id="9807946at2"/>
<dbReference type="SUPFAM" id="SSF51905">
    <property type="entry name" value="FAD/NAD(P)-binding domain"/>
    <property type="match status" value="1"/>
</dbReference>
<dbReference type="EC" id="1.7.1.4" evidence="6"/>
<dbReference type="GO" id="GO:0008942">
    <property type="term" value="F:nitrite reductase [NAD(P)H] activity"/>
    <property type="evidence" value="ECO:0007669"/>
    <property type="project" value="UniProtKB-EC"/>
</dbReference>
<proteinExistence type="predicted"/>
<dbReference type="Gene3D" id="3.50.50.60">
    <property type="entry name" value="FAD/NAD(P)-binding domain"/>
    <property type="match status" value="1"/>
</dbReference>
<dbReference type="InterPro" id="IPR036188">
    <property type="entry name" value="FAD/NAD-bd_sf"/>
</dbReference>
<organism evidence="6 7">
    <name type="scientific">Neomoorella glycerini</name>
    <dbReference type="NCBI Taxonomy" id="55779"/>
    <lineage>
        <taxon>Bacteria</taxon>
        <taxon>Bacillati</taxon>
        <taxon>Bacillota</taxon>
        <taxon>Clostridia</taxon>
        <taxon>Neomoorellales</taxon>
        <taxon>Neomoorellaceae</taxon>
        <taxon>Neomoorella</taxon>
    </lineage>
</organism>
<feature type="domain" description="NADH-rubredoxin oxidoreductase C-terminal" evidence="5">
    <location>
        <begin position="148"/>
        <end position="206"/>
    </location>
</feature>
<name>A0A6I5ZMA7_9FIRM</name>
<dbReference type="InterPro" id="IPR016156">
    <property type="entry name" value="FAD/NAD-linked_Rdtase_dimer_sf"/>
</dbReference>
<keyword evidence="7" id="KW-1185">Reference proteome</keyword>
<reference evidence="6 7" key="1">
    <citation type="submission" date="2019-11" db="EMBL/GenBank/DDBJ databases">
        <title>Genome sequence of Moorella glycerini DSM11254.</title>
        <authorList>
            <person name="Poehlein A."/>
            <person name="Boeer T."/>
            <person name="Daniel R."/>
        </authorList>
    </citation>
    <scope>NUCLEOTIDE SEQUENCE [LARGE SCALE GENOMIC DNA]</scope>
    <source>
        <strain evidence="6 7">DSM 11254</strain>
    </source>
</reference>
<feature type="domain" description="FAD/NAD(P)-binding" evidence="4">
    <location>
        <begin position="2"/>
        <end position="117"/>
    </location>
</feature>
<protein>
    <submittedName>
        <fullName evidence="6">Nitrite reductase</fullName>
        <ecNumber evidence="6">1.7.1.4</ecNumber>
    </submittedName>
</protein>
<dbReference type="AlphaFoldDB" id="A0A6I5ZMA7"/>
<evidence type="ECO:0000259" key="4">
    <source>
        <dbReference type="Pfam" id="PF07992"/>
    </source>
</evidence>
<dbReference type="PRINTS" id="PR00368">
    <property type="entry name" value="FADPNR"/>
</dbReference>
<dbReference type="EMBL" id="CP046244">
    <property type="protein sequence ID" value="QGP91002.1"/>
    <property type="molecule type" value="Genomic_DNA"/>
</dbReference>
<dbReference type="InterPro" id="IPR050260">
    <property type="entry name" value="FAD-bd_OxRdtase"/>
</dbReference>
<dbReference type="Pfam" id="PF18267">
    <property type="entry name" value="Rubredoxin_C"/>
    <property type="match status" value="1"/>
</dbReference>
<evidence type="ECO:0000256" key="1">
    <source>
        <dbReference type="ARBA" id="ARBA00001974"/>
    </source>
</evidence>
<dbReference type="RefSeq" id="WP_156271437.1">
    <property type="nucleotide sequence ID" value="NZ_CP046244.1"/>
</dbReference>
<evidence type="ECO:0000256" key="3">
    <source>
        <dbReference type="ARBA" id="ARBA00022827"/>
    </source>
</evidence>
<keyword evidence="3" id="KW-0274">FAD</keyword>
<dbReference type="Pfam" id="PF07992">
    <property type="entry name" value="Pyr_redox_2"/>
    <property type="match status" value="1"/>
</dbReference>
<keyword evidence="2" id="KW-0285">Flavoprotein</keyword>
<sequence length="232" mass="25585">MRDMQAEGIRFILGRGIKEIASSGLWGRLFGRSGKGVILEDGERLKAEVVIVATGTRPNVDLIRGTGMTVNRGIPVNDYMETSIADIYAAGDVAETKDVVTGKVGLTPIWPNAAAQGRISAYNMAGCRRPYGGMVGMQNAVEFREIPAIAMGLTQPEGNNYEVLADYQPDRNYYKKLVLRDNILVGMILVGAIHQAGVYGALIKKRAEISPYRHRLMREDFSYAHIFSRLVY</sequence>
<dbReference type="PANTHER" id="PTHR43429:SF3">
    <property type="entry name" value="NITRITE REDUCTASE [NAD(P)H]"/>
    <property type="match status" value="1"/>
</dbReference>
<dbReference type="InterPro" id="IPR023753">
    <property type="entry name" value="FAD/NAD-binding_dom"/>
</dbReference>
<dbReference type="InterPro" id="IPR041575">
    <property type="entry name" value="Rubredoxin_C"/>
</dbReference>
<evidence type="ECO:0000256" key="2">
    <source>
        <dbReference type="ARBA" id="ARBA00022630"/>
    </source>
</evidence>
<evidence type="ECO:0000313" key="6">
    <source>
        <dbReference type="EMBL" id="QGP91002.1"/>
    </source>
</evidence>
<gene>
    <name evidence="6" type="primary">nasD_1</name>
    <name evidence="6" type="ORF">MGLY_03260</name>
</gene>
<evidence type="ECO:0000313" key="7">
    <source>
        <dbReference type="Proteomes" id="UP000425916"/>
    </source>
</evidence>
<keyword evidence="6" id="KW-0560">Oxidoreductase</keyword>
<dbReference type="Gene3D" id="3.30.390.30">
    <property type="match status" value="1"/>
</dbReference>